<keyword evidence="7" id="KW-1185">Reference proteome</keyword>
<dbReference type="GO" id="GO:0016887">
    <property type="term" value="F:ATP hydrolysis activity"/>
    <property type="evidence" value="ECO:0007669"/>
    <property type="project" value="InterPro"/>
</dbReference>
<dbReference type="VEuPathDB" id="FungiDB:TRICI_000681"/>
<dbReference type="InterPro" id="IPR003439">
    <property type="entry name" value="ABC_transporter-like_ATP-bd"/>
</dbReference>
<evidence type="ECO:0000259" key="5">
    <source>
        <dbReference type="PROSITE" id="PS50893"/>
    </source>
</evidence>
<dbReference type="Pfam" id="PF00005">
    <property type="entry name" value="ABC_tran"/>
    <property type="match status" value="2"/>
</dbReference>
<feature type="domain" description="ABC transporter" evidence="5">
    <location>
        <begin position="261"/>
        <end position="481"/>
    </location>
</feature>
<dbReference type="SUPFAM" id="SSF52540">
    <property type="entry name" value="P-loop containing nucleoside triphosphate hydrolases"/>
    <property type="match status" value="2"/>
</dbReference>
<keyword evidence="2" id="KW-0813">Transport</keyword>
<evidence type="ECO:0000256" key="2">
    <source>
        <dbReference type="ARBA" id="ARBA00022448"/>
    </source>
</evidence>
<dbReference type="InterPro" id="IPR003593">
    <property type="entry name" value="AAA+_ATPase"/>
</dbReference>
<dbReference type="OrthoDB" id="10255969at2759"/>
<dbReference type="AlphaFoldDB" id="A0A642VBC7"/>
<dbReference type="PANTHER" id="PTHR43117:SF4">
    <property type="entry name" value="OSMOPROTECTANT IMPORT ATP-BINDING PROTEIN OSMV"/>
    <property type="match status" value="1"/>
</dbReference>
<dbReference type="PANTHER" id="PTHR43117">
    <property type="entry name" value="OSMOPROTECTANT IMPORT ATP-BINDING PROTEIN OSMV"/>
    <property type="match status" value="1"/>
</dbReference>
<accession>A0A642VBC7</accession>
<dbReference type="SMART" id="SM00382">
    <property type="entry name" value="AAA"/>
    <property type="match status" value="2"/>
</dbReference>
<evidence type="ECO:0000313" key="6">
    <source>
        <dbReference type="EMBL" id="KAA8917178.1"/>
    </source>
</evidence>
<proteinExistence type="inferred from homology"/>
<comment type="caution">
    <text evidence="6">The sequence shown here is derived from an EMBL/GenBank/DDBJ whole genome shotgun (WGS) entry which is preliminary data.</text>
</comment>
<dbReference type="EMBL" id="SWFS01000058">
    <property type="protein sequence ID" value="KAA8917178.1"/>
    <property type="molecule type" value="Genomic_DNA"/>
</dbReference>
<dbReference type="Proteomes" id="UP000761534">
    <property type="component" value="Unassembled WGS sequence"/>
</dbReference>
<evidence type="ECO:0000256" key="1">
    <source>
        <dbReference type="ARBA" id="ARBA00005417"/>
    </source>
</evidence>
<evidence type="ECO:0000313" key="7">
    <source>
        <dbReference type="Proteomes" id="UP000761534"/>
    </source>
</evidence>
<comment type="similarity">
    <text evidence="1">Belongs to the ABC transporter superfamily.</text>
</comment>
<keyword evidence="4" id="KW-0067">ATP-binding</keyword>
<dbReference type="InterPro" id="IPR027417">
    <property type="entry name" value="P-loop_NTPase"/>
</dbReference>
<name>A0A642VBC7_9ASCO</name>
<evidence type="ECO:0000256" key="3">
    <source>
        <dbReference type="ARBA" id="ARBA00022741"/>
    </source>
</evidence>
<dbReference type="GO" id="GO:0005524">
    <property type="term" value="F:ATP binding"/>
    <property type="evidence" value="ECO:0007669"/>
    <property type="project" value="UniProtKB-KW"/>
</dbReference>
<feature type="domain" description="ABC transporter" evidence="5">
    <location>
        <begin position="5"/>
        <end position="240"/>
    </location>
</feature>
<reference evidence="6" key="1">
    <citation type="journal article" date="2019" name="G3 (Bethesda)">
        <title>Genome Assemblies of Two Rare Opportunistic Yeast Pathogens: Diutina rugosa (syn. Candida rugosa) and Trichomonascus ciferrii (syn. Candida ciferrii).</title>
        <authorList>
            <person name="Mixao V."/>
            <person name="Saus E."/>
            <person name="Hansen A.P."/>
            <person name="Lass-Florl C."/>
            <person name="Gabaldon T."/>
        </authorList>
    </citation>
    <scope>NUCLEOTIDE SEQUENCE</scope>
    <source>
        <strain evidence="6">CBS 4856</strain>
    </source>
</reference>
<dbReference type="PROSITE" id="PS50893">
    <property type="entry name" value="ABC_TRANSPORTER_2"/>
    <property type="match status" value="2"/>
</dbReference>
<sequence length="481" mass="54274">MTGVVKLEKALFRPLADGSKKWIFQRPLDFTIRANERWAVTGPRKSELLRILAAKEVAEPPLSRSYPFLGKDYWPSQVTKLLEFSSSIKASHLSARYESLREDFDESLNEYLLRANNNQREVDRVLETFMLKGIQDRWVVGLSNGQNRRARLAQCLLKHPKLLLIDDPFLGLDPPSRQTVSSVLQALPPNPHVVLGMRIQDELPEWITHVAITDKQGVAQQGPVEQMRPHLDRLVAESLAIAERHRERATATKKSPGEVIIELDDVSVSYKGQYVFKNLSFQMRRGEKWHLQGPNGSGKSTLLALLTADHPQSWNSKIKLFGEPRETGKQSYFGINKQIGHCSPEIHAIFPMRLTVFQTIATGFVTGSFIPPKNLDEQQKNRIHELLTHFELPADTPLNELSLSDQKTALFLRAVAKKPEILILDEAFSAMDELRIAECKDLIANYDGTVIVVGHIQHEVADCNKFIRFTGDGNGAQIGDL</sequence>
<keyword evidence="3" id="KW-0547">Nucleotide-binding</keyword>
<dbReference type="Gene3D" id="3.40.50.300">
    <property type="entry name" value="P-loop containing nucleotide triphosphate hydrolases"/>
    <property type="match status" value="2"/>
</dbReference>
<gene>
    <name evidence="6" type="ORF">TRICI_000681</name>
</gene>
<organism evidence="6 7">
    <name type="scientific">Trichomonascus ciferrii</name>
    <dbReference type="NCBI Taxonomy" id="44093"/>
    <lineage>
        <taxon>Eukaryota</taxon>
        <taxon>Fungi</taxon>
        <taxon>Dikarya</taxon>
        <taxon>Ascomycota</taxon>
        <taxon>Saccharomycotina</taxon>
        <taxon>Dipodascomycetes</taxon>
        <taxon>Dipodascales</taxon>
        <taxon>Trichomonascaceae</taxon>
        <taxon>Trichomonascus</taxon>
        <taxon>Trichomonascus ciferrii complex</taxon>
    </lineage>
</organism>
<protein>
    <recommendedName>
        <fullName evidence="5">ABC transporter domain-containing protein</fullName>
    </recommendedName>
</protein>
<evidence type="ECO:0000256" key="4">
    <source>
        <dbReference type="ARBA" id="ARBA00022840"/>
    </source>
</evidence>